<dbReference type="AlphaFoldDB" id="Q01N87"/>
<name>Q01N87_SOLUE</name>
<sequence precursor="true">MRRAALLFLLAQSAPAMELHIQFGALERMLTEQVFTQEGRRYVHGSKTAKCNFAYLEKPEVRGDNGLLRIKARFTGRSALNVVGQCVGLGDAFDVVVTAIPIYRDGTLGLQQVRVTSDGKTGYYIRRVCEAMQASLTKDFKYPLEEQARRILEDPAAQPGYKREVRKLSVPDIRVTSDALVLQVDFELTVK</sequence>
<proteinExistence type="predicted"/>
<gene>
    <name evidence="1" type="ordered locus">Acid_2867</name>
</gene>
<organism evidence="1">
    <name type="scientific">Solibacter usitatus (strain Ellin6076)</name>
    <dbReference type="NCBI Taxonomy" id="234267"/>
    <lineage>
        <taxon>Bacteria</taxon>
        <taxon>Pseudomonadati</taxon>
        <taxon>Acidobacteriota</taxon>
        <taxon>Terriglobia</taxon>
        <taxon>Bryobacterales</taxon>
        <taxon>Solibacteraceae</taxon>
        <taxon>Candidatus Solibacter</taxon>
    </lineage>
</organism>
<reference evidence="1" key="1">
    <citation type="submission" date="2006-10" db="EMBL/GenBank/DDBJ databases">
        <title>Complete sequence of Solibacter usitatus Ellin6076.</title>
        <authorList>
            <consortium name="US DOE Joint Genome Institute"/>
            <person name="Copeland A."/>
            <person name="Lucas S."/>
            <person name="Lapidus A."/>
            <person name="Barry K."/>
            <person name="Detter J.C."/>
            <person name="Glavina del Rio T."/>
            <person name="Hammon N."/>
            <person name="Israni S."/>
            <person name="Dalin E."/>
            <person name="Tice H."/>
            <person name="Pitluck S."/>
            <person name="Thompson L.S."/>
            <person name="Brettin T."/>
            <person name="Bruce D."/>
            <person name="Han C."/>
            <person name="Tapia R."/>
            <person name="Gilna P."/>
            <person name="Schmutz J."/>
            <person name="Larimer F."/>
            <person name="Land M."/>
            <person name="Hauser L."/>
            <person name="Kyrpides N."/>
            <person name="Mikhailova N."/>
            <person name="Janssen P.H."/>
            <person name="Kuske C.R."/>
            <person name="Richardson P."/>
        </authorList>
    </citation>
    <scope>NUCLEOTIDE SEQUENCE</scope>
    <source>
        <strain evidence="1">Ellin6076</strain>
    </source>
</reference>
<dbReference type="KEGG" id="sus:Acid_2867"/>
<dbReference type="EMBL" id="CP000473">
    <property type="protein sequence ID" value="ABJ83853.1"/>
    <property type="molecule type" value="Genomic_DNA"/>
</dbReference>
<dbReference type="HOGENOM" id="CLU_1420613_0_0_0"/>
<dbReference type="STRING" id="234267.Acid_2867"/>
<dbReference type="eggNOG" id="ENOG5033C26">
    <property type="taxonomic scope" value="Bacteria"/>
</dbReference>
<evidence type="ECO:0000313" key="1">
    <source>
        <dbReference type="EMBL" id="ABJ83853.1"/>
    </source>
</evidence>
<accession>Q01N87</accession>
<dbReference type="InParanoid" id="Q01N87"/>
<protein>
    <submittedName>
        <fullName evidence="1">Uncharacterized protein</fullName>
    </submittedName>
</protein>
<dbReference type="OrthoDB" id="119845at2"/>